<dbReference type="OrthoDB" id="2161449at2759"/>
<accession>A0A812QBD4</accession>
<dbReference type="EMBL" id="CAJNDS010002237">
    <property type="protein sequence ID" value="CAE7387981.1"/>
    <property type="molecule type" value="Genomic_DNA"/>
</dbReference>
<evidence type="ECO:0000256" key="1">
    <source>
        <dbReference type="SAM" id="Coils"/>
    </source>
</evidence>
<dbReference type="Proteomes" id="UP000604046">
    <property type="component" value="Unassembled WGS sequence"/>
</dbReference>
<keyword evidence="3" id="KW-1185">Reference proteome</keyword>
<organism evidence="2 3">
    <name type="scientific">Symbiodinium natans</name>
    <dbReference type="NCBI Taxonomy" id="878477"/>
    <lineage>
        <taxon>Eukaryota</taxon>
        <taxon>Sar</taxon>
        <taxon>Alveolata</taxon>
        <taxon>Dinophyceae</taxon>
        <taxon>Suessiales</taxon>
        <taxon>Symbiodiniaceae</taxon>
        <taxon>Symbiodinium</taxon>
    </lineage>
</organism>
<evidence type="ECO:0000313" key="3">
    <source>
        <dbReference type="Proteomes" id="UP000604046"/>
    </source>
</evidence>
<keyword evidence="1" id="KW-0175">Coiled coil</keyword>
<protein>
    <submittedName>
        <fullName evidence="2">PSAE protein</fullName>
    </submittedName>
</protein>
<sequence length="334" mass="37829">MNIDAIVVPDSVKPIPPQWVNDVELDEFGAEMGDVIGEGPVLAWSTEERKQRYQHALRRLDLNEEMLSSKRITLMSKGELGQEKKRVKAELKRYDTDWKKQHRAQFLCAASYDSDDDLLGRRITCKCWGPVHWNVPRSRQPGPESAFESQRDSRVCKEFAKSWQRAALFSSRGGPAGWILSFESTKGSTVLVLIEAHEQREDGAADLAARGRFGLLAGSRFVFFECQARANSLQQEKGLAACQFAFPTTTSCGFLVGAIRTKLKEFQESDRLSNHIGSRYGILSSVEKEEATCKYTGPVNDILPIEKEYRMYKNIKDELQKVEMQLRSLRLSPS</sequence>
<feature type="coiled-coil region" evidence="1">
    <location>
        <begin position="305"/>
        <end position="332"/>
    </location>
</feature>
<evidence type="ECO:0000313" key="2">
    <source>
        <dbReference type="EMBL" id="CAE7387981.1"/>
    </source>
</evidence>
<name>A0A812QBD4_9DINO</name>
<comment type="caution">
    <text evidence="2">The sequence shown here is derived from an EMBL/GenBank/DDBJ whole genome shotgun (WGS) entry which is preliminary data.</text>
</comment>
<proteinExistence type="predicted"/>
<reference evidence="2" key="1">
    <citation type="submission" date="2021-02" db="EMBL/GenBank/DDBJ databases">
        <authorList>
            <person name="Dougan E. K."/>
            <person name="Rhodes N."/>
            <person name="Thang M."/>
            <person name="Chan C."/>
        </authorList>
    </citation>
    <scope>NUCLEOTIDE SEQUENCE</scope>
</reference>
<gene>
    <name evidence="2" type="primary">PSAE</name>
    <name evidence="2" type="ORF">SNAT2548_LOCUS21155</name>
</gene>
<dbReference type="AlphaFoldDB" id="A0A812QBD4"/>